<dbReference type="PANTHER" id="PTHR33055">
    <property type="entry name" value="TRANSPOSASE FOR INSERTION SEQUENCE ELEMENT IS1111A"/>
    <property type="match status" value="1"/>
</dbReference>
<keyword evidence="7" id="KW-1185">Reference proteome</keyword>
<feature type="domain" description="Transposase IS116/IS110/IS902 C-terminal" evidence="3">
    <location>
        <begin position="209"/>
        <end position="291"/>
    </location>
</feature>
<organism evidence="6 7">
    <name type="scientific">Chitinophaga horti</name>
    <dbReference type="NCBI Taxonomy" id="2920382"/>
    <lineage>
        <taxon>Bacteria</taxon>
        <taxon>Pseudomonadati</taxon>
        <taxon>Bacteroidota</taxon>
        <taxon>Chitinophagia</taxon>
        <taxon>Chitinophagales</taxon>
        <taxon>Chitinophagaceae</taxon>
        <taxon>Chitinophaga</taxon>
    </lineage>
</organism>
<gene>
    <name evidence="6" type="ORF">MKQ68_08235</name>
    <name evidence="4" type="ORF">MKQ68_16445</name>
    <name evidence="5" type="ORF">MKQ68_17645</name>
</gene>
<dbReference type="Proteomes" id="UP001162741">
    <property type="component" value="Chromosome"/>
</dbReference>
<evidence type="ECO:0000313" key="6">
    <source>
        <dbReference type="EMBL" id="UYQ95082.1"/>
    </source>
</evidence>
<evidence type="ECO:0000259" key="2">
    <source>
        <dbReference type="Pfam" id="PF01548"/>
    </source>
</evidence>
<dbReference type="InterPro" id="IPR002525">
    <property type="entry name" value="Transp_IS110-like_N"/>
</dbReference>
<dbReference type="RefSeq" id="WP_264280063.1">
    <property type="nucleotide sequence ID" value="NZ_CP107006.1"/>
</dbReference>
<evidence type="ECO:0000256" key="1">
    <source>
        <dbReference type="SAM" id="Coils"/>
    </source>
</evidence>
<evidence type="ECO:0000313" key="5">
    <source>
        <dbReference type="EMBL" id="UYQ91912.1"/>
    </source>
</evidence>
<dbReference type="InterPro" id="IPR047650">
    <property type="entry name" value="Transpos_IS110"/>
</dbReference>
<keyword evidence="1" id="KW-0175">Coiled coil</keyword>
<dbReference type="EMBL" id="CP107006">
    <property type="protein sequence ID" value="UYQ91680.1"/>
    <property type="molecule type" value="Genomic_DNA"/>
</dbReference>
<evidence type="ECO:0000313" key="4">
    <source>
        <dbReference type="EMBL" id="UYQ91680.1"/>
    </source>
</evidence>
<proteinExistence type="predicted"/>
<name>A0ABY6J642_9BACT</name>
<dbReference type="Pfam" id="PF01548">
    <property type="entry name" value="DEDD_Tnp_IS110"/>
    <property type="match status" value="1"/>
</dbReference>
<dbReference type="Pfam" id="PF02371">
    <property type="entry name" value="Transposase_20"/>
    <property type="match status" value="1"/>
</dbReference>
<feature type="coiled-coil region" evidence="1">
    <location>
        <begin position="178"/>
        <end position="205"/>
    </location>
</feature>
<dbReference type="EMBL" id="CP107006">
    <property type="protein sequence ID" value="UYQ95082.1"/>
    <property type="molecule type" value="Genomic_DNA"/>
</dbReference>
<feature type="domain" description="Transposase IS110-like N-terminal" evidence="2">
    <location>
        <begin position="8"/>
        <end position="143"/>
    </location>
</feature>
<accession>A0ABY6J642</accession>
<dbReference type="PANTHER" id="PTHR33055:SF3">
    <property type="entry name" value="PUTATIVE TRANSPOSASE FOR IS117-RELATED"/>
    <property type="match status" value="1"/>
</dbReference>
<dbReference type="EMBL" id="CP107006">
    <property type="protein sequence ID" value="UYQ91912.1"/>
    <property type="molecule type" value="Genomic_DNA"/>
</dbReference>
<evidence type="ECO:0000313" key="7">
    <source>
        <dbReference type="Proteomes" id="UP001162741"/>
    </source>
</evidence>
<reference evidence="6" key="1">
    <citation type="submission" date="2022-10" db="EMBL/GenBank/DDBJ databases">
        <title>Chitinophaga sp. nov., isolated from soil.</title>
        <authorList>
            <person name="Jeon C.O."/>
        </authorList>
    </citation>
    <scope>NUCLEOTIDE SEQUENCE</scope>
    <source>
        <strain evidence="6">R8</strain>
    </source>
</reference>
<evidence type="ECO:0000259" key="3">
    <source>
        <dbReference type="Pfam" id="PF02371"/>
    </source>
</evidence>
<dbReference type="InterPro" id="IPR003346">
    <property type="entry name" value="Transposase_20"/>
</dbReference>
<sequence length="337" mass="38981">MEQVTYFVGTDVSKDWLDMCIYAKEGILDKQQIKNKPSAVISWLRRTRKLLGYTLQNSLFTMEFTGIYNHHLLAVLVEMGAKVWVIPGAQITESKGLERGKSDQQDAQRIALYAAKNIELVRLWNQPREIVMQLKTLLMLREKHRVTKHRYETTLNESREFNTEATHQMIVANCKPVIELVNSEISRIEKEMKRLIASDQRLEELDGYIQSVDQVGLITSVSMIVTTNEFINIKEAKKYACYSGVVPFMNASGKLRKRERISHKANKNIKKLLHLLAVGSIRGNGELKQYYDRKVAEGKPKMSVLNAIRNKIILRIFACVNERKYYQKDYCYNLDVS</sequence>
<protein>
    <submittedName>
        <fullName evidence="6">Transposase</fullName>
    </submittedName>
</protein>